<reference evidence="4 5" key="1">
    <citation type="submission" date="2023-02" db="EMBL/GenBank/DDBJ databases">
        <title>Genome sequence of Lacticaseibacillus sp. KACC 23028.</title>
        <authorList>
            <person name="Kim S."/>
            <person name="Heo J."/>
            <person name="Kwon S.-W."/>
        </authorList>
    </citation>
    <scope>NUCLEOTIDE SEQUENCE [LARGE SCALE GENOMIC DNA]</scope>
    <source>
        <strain evidence="4 5">KACC 23028</strain>
    </source>
</reference>
<dbReference type="PROSITE" id="PS50977">
    <property type="entry name" value="HTH_TETR_2"/>
    <property type="match status" value="1"/>
</dbReference>
<evidence type="ECO:0000256" key="2">
    <source>
        <dbReference type="PROSITE-ProRule" id="PRU00335"/>
    </source>
</evidence>
<gene>
    <name evidence="4" type="ORF">PQ472_02935</name>
</gene>
<dbReference type="EMBL" id="CP117884">
    <property type="protein sequence ID" value="WDF83208.1"/>
    <property type="molecule type" value="Genomic_DNA"/>
</dbReference>
<evidence type="ECO:0000259" key="3">
    <source>
        <dbReference type="PROSITE" id="PS50977"/>
    </source>
</evidence>
<dbReference type="RefSeq" id="WP_274261206.1">
    <property type="nucleotide sequence ID" value="NZ_CP117884.1"/>
</dbReference>
<dbReference type="InterPro" id="IPR009057">
    <property type="entry name" value="Homeodomain-like_sf"/>
</dbReference>
<keyword evidence="5" id="KW-1185">Reference proteome</keyword>
<feature type="domain" description="HTH tetR-type" evidence="3">
    <location>
        <begin position="5"/>
        <end position="39"/>
    </location>
</feature>
<name>A0ABY7WSP5_9LACO</name>
<protein>
    <submittedName>
        <fullName evidence="4">Helix-turn-helix domain containing protein</fullName>
    </submittedName>
</protein>
<dbReference type="InterPro" id="IPR001647">
    <property type="entry name" value="HTH_TetR"/>
</dbReference>
<proteinExistence type="predicted"/>
<sequence length="39" mass="4325">MIKNDQPKDKIIDVARKLFASRGFEATTTRMINKAAGTS</sequence>
<accession>A0ABY7WSP5</accession>
<keyword evidence="1 2" id="KW-0238">DNA-binding</keyword>
<comment type="caution">
    <text evidence="2">Lacks conserved residue(s) required for the propagation of feature annotation.</text>
</comment>
<evidence type="ECO:0000313" key="4">
    <source>
        <dbReference type="EMBL" id="WDF83208.1"/>
    </source>
</evidence>
<dbReference type="Pfam" id="PF00440">
    <property type="entry name" value="TetR_N"/>
    <property type="match status" value="1"/>
</dbReference>
<dbReference type="Proteomes" id="UP001220377">
    <property type="component" value="Chromosome"/>
</dbReference>
<dbReference type="Gene3D" id="1.10.357.10">
    <property type="entry name" value="Tetracycline Repressor, domain 2"/>
    <property type="match status" value="1"/>
</dbReference>
<organism evidence="4 5">
    <name type="scientific">Lacticaseibacillus pabuli</name>
    <dbReference type="NCBI Taxonomy" id="3025672"/>
    <lineage>
        <taxon>Bacteria</taxon>
        <taxon>Bacillati</taxon>
        <taxon>Bacillota</taxon>
        <taxon>Bacilli</taxon>
        <taxon>Lactobacillales</taxon>
        <taxon>Lactobacillaceae</taxon>
        <taxon>Lacticaseibacillus</taxon>
    </lineage>
</organism>
<evidence type="ECO:0000256" key="1">
    <source>
        <dbReference type="ARBA" id="ARBA00023125"/>
    </source>
</evidence>
<dbReference type="SUPFAM" id="SSF46689">
    <property type="entry name" value="Homeodomain-like"/>
    <property type="match status" value="1"/>
</dbReference>
<evidence type="ECO:0000313" key="5">
    <source>
        <dbReference type="Proteomes" id="UP001220377"/>
    </source>
</evidence>